<reference evidence="2 3" key="1">
    <citation type="submission" date="2019-11" db="EMBL/GenBank/DDBJ databases">
        <title>Pedobacter sp. HMF7056 Genome sequencing and assembly.</title>
        <authorList>
            <person name="Kang H."/>
            <person name="Kim H."/>
            <person name="Joh K."/>
        </authorList>
    </citation>
    <scope>NUCLEOTIDE SEQUENCE [LARGE SCALE GENOMIC DNA]</scope>
    <source>
        <strain evidence="2 3">HMF7056</strain>
    </source>
</reference>
<organism evidence="2 3">
    <name type="scientific">Hufsiella ginkgonis</name>
    <dbReference type="NCBI Taxonomy" id="2695274"/>
    <lineage>
        <taxon>Bacteria</taxon>
        <taxon>Pseudomonadati</taxon>
        <taxon>Bacteroidota</taxon>
        <taxon>Sphingobacteriia</taxon>
        <taxon>Sphingobacteriales</taxon>
        <taxon>Sphingobacteriaceae</taxon>
        <taxon>Hufsiella</taxon>
    </lineage>
</organism>
<dbReference type="SMART" id="SM01248">
    <property type="entry name" value="KaiB"/>
    <property type="match status" value="1"/>
</dbReference>
<evidence type="ECO:0000313" key="3">
    <source>
        <dbReference type="Proteomes" id="UP000451233"/>
    </source>
</evidence>
<dbReference type="CDD" id="cd02978">
    <property type="entry name" value="KaiB_like"/>
    <property type="match status" value="1"/>
</dbReference>
<feature type="domain" description="KaiB" evidence="1">
    <location>
        <begin position="24"/>
        <end position="105"/>
    </location>
</feature>
<evidence type="ECO:0000313" key="2">
    <source>
        <dbReference type="EMBL" id="MXV14256.1"/>
    </source>
</evidence>
<dbReference type="PANTHER" id="PTHR41709">
    <property type="entry name" value="KAIB-LIKE PROTEIN 1"/>
    <property type="match status" value="1"/>
</dbReference>
<name>A0A7K1XUU0_9SPHI</name>
<dbReference type="Gene3D" id="3.40.30.10">
    <property type="entry name" value="Glutaredoxin"/>
    <property type="match status" value="1"/>
</dbReference>
<evidence type="ECO:0000259" key="1">
    <source>
        <dbReference type="SMART" id="SM01248"/>
    </source>
</evidence>
<dbReference type="SUPFAM" id="SSF52833">
    <property type="entry name" value="Thioredoxin-like"/>
    <property type="match status" value="1"/>
</dbReference>
<gene>
    <name evidence="2" type="ORF">GS398_03020</name>
</gene>
<proteinExistence type="predicted"/>
<keyword evidence="3" id="KW-1185">Reference proteome</keyword>
<dbReference type="RefSeq" id="WP_160905241.1">
    <property type="nucleotide sequence ID" value="NZ_WVHS01000001.1"/>
</dbReference>
<dbReference type="InterPro" id="IPR036249">
    <property type="entry name" value="Thioredoxin-like_sf"/>
</dbReference>
<dbReference type="Proteomes" id="UP000451233">
    <property type="component" value="Unassembled WGS sequence"/>
</dbReference>
<dbReference type="Pfam" id="PF07689">
    <property type="entry name" value="KaiB"/>
    <property type="match status" value="1"/>
</dbReference>
<sequence length="108" mass="11924">MGEKLVTGDDECKDANEPSAYVLRLFISGASPNSTRAVYNIRQVCEKYLPGRYQLDIIDVHQQPVLAREEQVIALPLLVKLSPEPKRRLIGDMSNTAKVLSGLGITIS</sequence>
<accession>A0A7K1XUU0</accession>
<dbReference type="EMBL" id="WVHS01000001">
    <property type="protein sequence ID" value="MXV14256.1"/>
    <property type="molecule type" value="Genomic_DNA"/>
</dbReference>
<dbReference type="PANTHER" id="PTHR41709:SF2">
    <property type="entry name" value="CIRCADIAN CLOCK PROTEIN KAIB2"/>
    <property type="match status" value="1"/>
</dbReference>
<dbReference type="GO" id="GO:0048511">
    <property type="term" value="P:rhythmic process"/>
    <property type="evidence" value="ECO:0007669"/>
    <property type="project" value="InterPro"/>
</dbReference>
<dbReference type="AlphaFoldDB" id="A0A7K1XUU0"/>
<dbReference type="InterPro" id="IPR039022">
    <property type="entry name" value="KaiB-like"/>
</dbReference>
<dbReference type="InterPro" id="IPR011649">
    <property type="entry name" value="KaiB_domain"/>
</dbReference>
<comment type="caution">
    <text evidence="2">The sequence shown here is derived from an EMBL/GenBank/DDBJ whole genome shotgun (WGS) entry which is preliminary data.</text>
</comment>
<protein>
    <submittedName>
        <fullName evidence="2">Circadian clock protein KaiB</fullName>
    </submittedName>
</protein>